<reference evidence="1 2" key="1">
    <citation type="submission" date="2020-08" db="EMBL/GenBank/DDBJ databases">
        <title>Genomic Encyclopedia of Type Strains, Phase IV (KMG-IV): sequencing the most valuable type-strain genomes for metagenomic binning, comparative biology and taxonomic classification.</title>
        <authorList>
            <person name="Goeker M."/>
        </authorList>
    </citation>
    <scope>NUCLEOTIDE SEQUENCE [LARGE SCALE GENOMIC DNA]</scope>
    <source>
        <strain evidence="1 2">DSM 102235</strain>
    </source>
</reference>
<keyword evidence="2" id="KW-1185">Reference proteome</keyword>
<sequence length="199" mass="21799">MLVKSIEDALRLVLTWAGRADLPVPPRLDPPGLPSGLASVVSVSDALGVGAFTPNASPLLTTQDRILRPDVMRTDKDGYTTFIVENQGAFSLGFRSDDPDRLFLSGDWYTVPDCPVPTGWRSLPMLPEEALILTVLTNGFMGLTGRLKTRDEPDFDSVPADCGIQVWRHDAMGALWPGFWTDADRSRLYYGGMGMTLLL</sequence>
<proteinExistence type="predicted"/>
<dbReference type="RefSeq" id="WP_183967770.1">
    <property type="nucleotide sequence ID" value="NZ_BAABBZ010000019.1"/>
</dbReference>
<gene>
    <name evidence="1" type="ORF">GGQ68_003322</name>
</gene>
<comment type="caution">
    <text evidence="1">The sequence shown here is derived from an EMBL/GenBank/DDBJ whole genome shotgun (WGS) entry which is preliminary data.</text>
</comment>
<organism evidence="1 2">
    <name type="scientific">Sagittula marina</name>
    <dbReference type="NCBI Taxonomy" id="943940"/>
    <lineage>
        <taxon>Bacteria</taxon>
        <taxon>Pseudomonadati</taxon>
        <taxon>Pseudomonadota</taxon>
        <taxon>Alphaproteobacteria</taxon>
        <taxon>Rhodobacterales</taxon>
        <taxon>Roseobacteraceae</taxon>
        <taxon>Sagittula</taxon>
    </lineage>
</organism>
<dbReference type="AlphaFoldDB" id="A0A7W6DPW4"/>
<dbReference type="Proteomes" id="UP000541426">
    <property type="component" value="Unassembled WGS sequence"/>
</dbReference>
<protein>
    <submittedName>
        <fullName evidence="1">Uncharacterized protein</fullName>
    </submittedName>
</protein>
<evidence type="ECO:0000313" key="2">
    <source>
        <dbReference type="Proteomes" id="UP000541426"/>
    </source>
</evidence>
<evidence type="ECO:0000313" key="1">
    <source>
        <dbReference type="EMBL" id="MBB3986978.1"/>
    </source>
</evidence>
<name>A0A7W6DPW4_9RHOB</name>
<accession>A0A7W6DPW4</accession>
<dbReference type="EMBL" id="JACIEJ010000008">
    <property type="protein sequence ID" value="MBB3986978.1"/>
    <property type="molecule type" value="Genomic_DNA"/>
</dbReference>